<gene>
    <name evidence="1" type="ORF">LOAG_06012</name>
</gene>
<protein>
    <submittedName>
        <fullName evidence="1">Uncharacterized protein</fullName>
    </submittedName>
</protein>
<organism evidence="1">
    <name type="scientific">Loa loa</name>
    <name type="common">Eye worm</name>
    <name type="synonym">Filaria loa</name>
    <dbReference type="NCBI Taxonomy" id="7209"/>
    <lineage>
        <taxon>Eukaryota</taxon>
        <taxon>Metazoa</taxon>
        <taxon>Ecdysozoa</taxon>
        <taxon>Nematoda</taxon>
        <taxon>Chromadorea</taxon>
        <taxon>Rhabditida</taxon>
        <taxon>Spirurina</taxon>
        <taxon>Spiruromorpha</taxon>
        <taxon>Filarioidea</taxon>
        <taxon>Onchocercidae</taxon>
        <taxon>Loa</taxon>
    </lineage>
</organism>
<evidence type="ECO:0000313" key="1">
    <source>
        <dbReference type="EMBL" id="EFO22477.1"/>
    </source>
</evidence>
<accession>A0A1S0TZK4</accession>
<proteinExistence type="predicted"/>
<dbReference type="GeneID" id="9943420"/>
<sequence length="115" mass="13436">MATLTQSFSSILHEHGMRAASVINKEVKTTEKIICNLQKLIKSTFLKSTFPRISFHRLTSYENLIREVDDKLKYAEVYIKNRLKYVEIGRTKSIYYNTKCCRNVVRSCTCYDGKL</sequence>
<name>A0A1S0TZK4_LOALO</name>
<dbReference type="InParanoid" id="A0A1S0TZK4"/>
<dbReference type="CTD" id="9943420"/>
<reference evidence="1" key="1">
    <citation type="submission" date="2012-04" db="EMBL/GenBank/DDBJ databases">
        <title>The Genome Sequence of Loa loa.</title>
        <authorList>
            <consortium name="The Broad Institute Genome Sequencing Platform"/>
            <consortium name="Broad Institute Genome Sequencing Center for Infectious Disease"/>
            <person name="Nutman T.B."/>
            <person name="Fink D.L."/>
            <person name="Russ C."/>
            <person name="Young S."/>
            <person name="Zeng Q."/>
            <person name="Gargeya S."/>
            <person name="Alvarado L."/>
            <person name="Berlin A."/>
            <person name="Chapman S.B."/>
            <person name="Chen Z."/>
            <person name="Freedman E."/>
            <person name="Gellesch M."/>
            <person name="Goldberg J."/>
            <person name="Griggs A."/>
            <person name="Gujja S."/>
            <person name="Heilman E.R."/>
            <person name="Heiman D."/>
            <person name="Howarth C."/>
            <person name="Mehta T."/>
            <person name="Neiman D."/>
            <person name="Pearson M."/>
            <person name="Roberts A."/>
            <person name="Saif S."/>
            <person name="Shea T."/>
            <person name="Shenoy N."/>
            <person name="Sisk P."/>
            <person name="Stolte C."/>
            <person name="Sykes S."/>
            <person name="White J."/>
            <person name="Yandava C."/>
            <person name="Haas B."/>
            <person name="Henn M.R."/>
            <person name="Nusbaum C."/>
            <person name="Birren B."/>
        </authorList>
    </citation>
    <scope>NUCLEOTIDE SEQUENCE [LARGE SCALE GENOMIC DNA]</scope>
</reference>
<dbReference type="AlphaFoldDB" id="A0A1S0TZK4"/>
<dbReference type="RefSeq" id="XP_003141596.1">
    <property type="nucleotide sequence ID" value="XM_003141548.1"/>
</dbReference>
<dbReference type="KEGG" id="loa:LOAG_06012"/>
<dbReference type="EMBL" id="JH712200">
    <property type="protein sequence ID" value="EFO22477.1"/>
    <property type="molecule type" value="Genomic_DNA"/>
</dbReference>